<protein>
    <submittedName>
        <fullName evidence="3">Uncharacterized protein</fullName>
    </submittedName>
</protein>
<feature type="coiled-coil region" evidence="2">
    <location>
        <begin position="33"/>
        <end position="116"/>
    </location>
</feature>
<keyword evidence="4" id="KW-1185">Reference proteome</keyword>
<dbReference type="SUPFAM" id="SSF54637">
    <property type="entry name" value="Thioesterase/thiol ester dehydrase-isomerase"/>
    <property type="match status" value="1"/>
</dbReference>
<evidence type="ECO:0000313" key="4">
    <source>
        <dbReference type="Proteomes" id="UP000639338"/>
    </source>
</evidence>
<keyword evidence="2" id="KW-0175">Coiled coil</keyword>
<feature type="repeat" description="ARM" evidence="1">
    <location>
        <begin position="204"/>
        <end position="246"/>
    </location>
</feature>
<dbReference type="InterPro" id="IPR000225">
    <property type="entry name" value="Armadillo"/>
</dbReference>
<dbReference type="EMBL" id="JACMRX010000005">
    <property type="protein sequence ID" value="KAF7989931.1"/>
    <property type="molecule type" value="Genomic_DNA"/>
</dbReference>
<dbReference type="Proteomes" id="UP000639338">
    <property type="component" value="Unassembled WGS sequence"/>
</dbReference>
<dbReference type="PANTHER" id="PTHR46263:SF1">
    <property type="entry name" value="ARMADILLO REPEAT-CONTAINING PROTEIN 7"/>
    <property type="match status" value="1"/>
</dbReference>
<dbReference type="SUPFAM" id="SSF48371">
    <property type="entry name" value="ARM repeat"/>
    <property type="match status" value="1"/>
</dbReference>
<name>A0A834XPV1_APHGI</name>
<comment type="caution">
    <text evidence="3">The sequence shown here is derived from an EMBL/GenBank/DDBJ whole genome shotgun (WGS) entry which is preliminary data.</text>
</comment>
<dbReference type="PANTHER" id="PTHR46263">
    <property type="entry name" value="ARMADILLO REPEAT-CONTAINING PROTEIN 7"/>
    <property type="match status" value="1"/>
</dbReference>
<accession>A0A834XPV1</accession>
<dbReference type="InterPro" id="IPR042462">
    <property type="entry name" value="ARMC7"/>
</dbReference>
<evidence type="ECO:0000256" key="2">
    <source>
        <dbReference type="SAM" id="Coils"/>
    </source>
</evidence>
<evidence type="ECO:0000313" key="3">
    <source>
        <dbReference type="EMBL" id="KAF7989931.1"/>
    </source>
</evidence>
<dbReference type="PROSITE" id="PS50176">
    <property type="entry name" value="ARM_REPEAT"/>
    <property type="match status" value="1"/>
</dbReference>
<dbReference type="InterPro" id="IPR011989">
    <property type="entry name" value="ARM-like"/>
</dbReference>
<dbReference type="OrthoDB" id="10062605at2759"/>
<dbReference type="Gene3D" id="3.10.129.10">
    <property type="entry name" value="Hotdog Thioesterase"/>
    <property type="match status" value="1"/>
</dbReference>
<gene>
    <name evidence="3" type="ORF">HCN44_008605</name>
</gene>
<dbReference type="AlphaFoldDB" id="A0A834XPV1"/>
<sequence length="570" mass="64560">MNPTIITNSKIDATRSRAVTAYLDEDSITKSTEANFRLQIRQLNDENALLRDELVRIEESALLHERHAFKVQQKFDRIKRNFERLEKESDEHKELINNLETQEKRCREALRKVEKNHQTDIKKLQIDLLDGVVTLCWIHLMMFSAKKRLLEKTGFTDVGRYDYLKLLITEFSTAKSKEAKRQTLANLANFAYDPINYDYLRQLRVIDLFLHVLSDPEVDFVQFAIGGLCNLSSDPINREYIIRNQGVELISGLLASSDEETLLSTITTLMSLTTKSSSRVLITPDLLNQLTKFSKLTNNRLKNLASLIKLEKGSQITVTRQVTENDVTRFAKLTDDFNPIHVKSDCKIVHGALLNGFLSGVLGTKLPGPGIIVVHQDLHYPQSCYPGDILTISIKIIETRKIITCQYEIIANSERINLFCTITVIIIIPRFAESNQNLSLIRDGNTSSNELIDTAAPIGCLCGVFLSGSFKKFSKAQPFEPPALIQEHKDSFPCTLIGNKLCTSKCLDVIVKYLPNSPAIICGSIERDCVKERAYLFIKNCDDKWINTNLSAGREYCCKDGIPYKCPTIV</sequence>
<dbReference type="InterPro" id="IPR016024">
    <property type="entry name" value="ARM-type_fold"/>
</dbReference>
<organism evidence="3 4">
    <name type="scientific">Aphidius gifuensis</name>
    <name type="common">Parasitoid wasp</name>
    <dbReference type="NCBI Taxonomy" id="684658"/>
    <lineage>
        <taxon>Eukaryota</taxon>
        <taxon>Metazoa</taxon>
        <taxon>Ecdysozoa</taxon>
        <taxon>Arthropoda</taxon>
        <taxon>Hexapoda</taxon>
        <taxon>Insecta</taxon>
        <taxon>Pterygota</taxon>
        <taxon>Neoptera</taxon>
        <taxon>Endopterygota</taxon>
        <taxon>Hymenoptera</taxon>
        <taxon>Apocrita</taxon>
        <taxon>Ichneumonoidea</taxon>
        <taxon>Braconidae</taxon>
        <taxon>Aphidiinae</taxon>
        <taxon>Aphidius</taxon>
    </lineage>
</organism>
<reference evidence="3 4" key="1">
    <citation type="submission" date="2020-08" db="EMBL/GenBank/DDBJ databases">
        <title>Aphidius gifuensis genome sequencing and assembly.</title>
        <authorList>
            <person name="Du Z."/>
        </authorList>
    </citation>
    <scope>NUCLEOTIDE SEQUENCE [LARGE SCALE GENOMIC DNA]</scope>
    <source>
        <strain evidence="3">YNYX2018</strain>
        <tissue evidence="3">Adults</tissue>
    </source>
</reference>
<dbReference type="SMART" id="SM00185">
    <property type="entry name" value="ARM"/>
    <property type="match status" value="2"/>
</dbReference>
<evidence type="ECO:0000256" key="1">
    <source>
        <dbReference type="PROSITE-ProRule" id="PRU00259"/>
    </source>
</evidence>
<dbReference type="InterPro" id="IPR029069">
    <property type="entry name" value="HotDog_dom_sf"/>
</dbReference>
<dbReference type="Gene3D" id="1.25.10.10">
    <property type="entry name" value="Leucine-rich Repeat Variant"/>
    <property type="match status" value="1"/>
</dbReference>
<proteinExistence type="predicted"/>